<evidence type="ECO:0000313" key="3">
    <source>
        <dbReference type="Proteomes" id="UP001392437"/>
    </source>
</evidence>
<feature type="transmembrane region" description="Helical" evidence="1">
    <location>
        <begin position="89"/>
        <end position="112"/>
    </location>
</feature>
<accession>A0AAW0QZF7</accession>
<gene>
    <name evidence="2" type="ORF">PG999_004505</name>
</gene>
<comment type="caution">
    <text evidence="2">The sequence shown here is derived from an EMBL/GenBank/DDBJ whole genome shotgun (WGS) entry which is preliminary data.</text>
</comment>
<keyword evidence="1" id="KW-1133">Transmembrane helix</keyword>
<dbReference type="AlphaFoldDB" id="A0AAW0QZF7"/>
<evidence type="ECO:0008006" key="4">
    <source>
        <dbReference type="Google" id="ProtNLM"/>
    </source>
</evidence>
<keyword evidence="1" id="KW-0812">Transmembrane</keyword>
<feature type="transmembrane region" description="Helical" evidence="1">
    <location>
        <begin position="124"/>
        <end position="145"/>
    </location>
</feature>
<name>A0AAW0QZF7_9PEZI</name>
<sequence length="198" mass="21945">MSTPLLDVQNKLGASLSSSWELLCSAQIDQRSSIRLRVWHLSIAVFSFALVLVHAISVNPFGQAYDPEDEDTNDELTTALTEYMVDINFAAFSFFWFSILFAVSFMSFMHFAHYTSRPAHLPRVTAAALCVLVDTYIFLNSTSIIDIDHDDVENKRAFIAGIILTGVFDILVVLDMTISLVCTLAGVHKLALFATSAI</sequence>
<organism evidence="2 3">
    <name type="scientific">Apiospora kogelbergensis</name>
    <dbReference type="NCBI Taxonomy" id="1337665"/>
    <lineage>
        <taxon>Eukaryota</taxon>
        <taxon>Fungi</taxon>
        <taxon>Dikarya</taxon>
        <taxon>Ascomycota</taxon>
        <taxon>Pezizomycotina</taxon>
        <taxon>Sordariomycetes</taxon>
        <taxon>Xylariomycetidae</taxon>
        <taxon>Amphisphaeriales</taxon>
        <taxon>Apiosporaceae</taxon>
        <taxon>Apiospora</taxon>
    </lineage>
</organism>
<dbReference type="EMBL" id="JAQQWP010000004">
    <property type="protein sequence ID" value="KAK8120385.1"/>
    <property type="molecule type" value="Genomic_DNA"/>
</dbReference>
<evidence type="ECO:0000256" key="1">
    <source>
        <dbReference type="SAM" id="Phobius"/>
    </source>
</evidence>
<protein>
    <recommendedName>
        <fullName evidence="4">PGG domain-containing protein</fullName>
    </recommendedName>
</protein>
<feature type="transmembrane region" description="Helical" evidence="1">
    <location>
        <begin position="38"/>
        <end position="57"/>
    </location>
</feature>
<evidence type="ECO:0000313" key="2">
    <source>
        <dbReference type="EMBL" id="KAK8120385.1"/>
    </source>
</evidence>
<keyword evidence="3" id="KW-1185">Reference proteome</keyword>
<proteinExistence type="predicted"/>
<feature type="transmembrane region" description="Helical" evidence="1">
    <location>
        <begin position="157"/>
        <end position="187"/>
    </location>
</feature>
<dbReference type="Proteomes" id="UP001392437">
    <property type="component" value="Unassembled WGS sequence"/>
</dbReference>
<reference evidence="2 3" key="1">
    <citation type="submission" date="2023-01" db="EMBL/GenBank/DDBJ databases">
        <title>Analysis of 21 Apiospora genomes using comparative genomics revels a genus with tremendous synthesis potential of carbohydrate active enzymes and secondary metabolites.</title>
        <authorList>
            <person name="Sorensen T."/>
        </authorList>
    </citation>
    <scope>NUCLEOTIDE SEQUENCE [LARGE SCALE GENOMIC DNA]</scope>
    <source>
        <strain evidence="2 3">CBS 117206</strain>
    </source>
</reference>
<keyword evidence="1" id="KW-0472">Membrane</keyword>